<protein>
    <submittedName>
        <fullName evidence="3">Uncharacterized protein</fullName>
    </submittedName>
</protein>
<comment type="caution">
    <text evidence="3">The sequence shown here is derived from an EMBL/GenBank/DDBJ whole genome shotgun (WGS) entry which is preliminary data.</text>
</comment>
<name>A0A0F3H4C5_9BACT</name>
<dbReference type="AlphaFoldDB" id="A0A0F3H4C5"/>
<dbReference type="Proteomes" id="UP000033423">
    <property type="component" value="Unassembled WGS sequence"/>
</dbReference>
<sequence length="553" mass="61509">MAIAYLKVKLTIDGIKNAVTNILPNIIAVGTKILTWAAMAKLAVAVFDVIVPVVKDIWDAFVGVYDAISPIVSVIYKWNTIMMQLPFKLIMSLVNVLTGDFNRAGQYMTQWNVTLGGTWVLIKDVLGVVRDIAKFFMQLAFAPFLNALTSVGKAFKMMWSDITTVWNALKLAGQALKDMLLDGTNLALGVSKVKIWFLELKKTILQLPLINKLVDPQAIKEIDQAIAAEKKLFSATVDIANEAKKTKEAQKAVAAAVKGTATELRDANGKFIAVAQSTDIFNKLTGAAAKKQNELTTRLGELKKELGDVQSILKQQSAWKELEIKIKYAGTATGGEEQKKMLKELEAEHKRVYGAMMAEEKKYTDAVKAAVMNANKIYQEDMESRLEIIKEVEAEMATFIGPRTVAEANAMQARMNSEYKYINMARKGQEELLKKYLNVMRERLGQHQETLNKLLETERKYADDIKRLTVSLADAERERDKIAELGMNNRDKARAEQIAADKAASEARKALAEGDIENAKHYANVAKGIYSTKSEHLSQAKDPLYPTSQYKSG</sequence>
<gene>
    <name evidence="3" type="ORF">MBAV_000024</name>
</gene>
<dbReference type="EMBL" id="LACI01000012">
    <property type="protein sequence ID" value="KJU87783.1"/>
    <property type="molecule type" value="Genomic_DNA"/>
</dbReference>
<evidence type="ECO:0000313" key="3">
    <source>
        <dbReference type="EMBL" id="KJU87783.1"/>
    </source>
</evidence>
<keyword evidence="4" id="KW-1185">Reference proteome</keyword>
<evidence type="ECO:0000313" key="4">
    <source>
        <dbReference type="Proteomes" id="UP000033423"/>
    </source>
</evidence>
<feature type="coiled-coil region" evidence="1">
    <location>
        <begin position="437"/>
        <end position="485"/>
    </location>
</feature>
<proteinExistence type="predicted"/>
<evidence type="ECO:0000256" key="1">
    <source>
        <dbReference type="SAM" id="Coils"/>
    </source>
</evidence>
<organism evidence="3 4">
    <name type="scientific">Candidatus Magnetobacterium bavaricum</name>
    <dbReference type="NCBI Taxonomy" id="29290"/>
    <lineage>
        <taxon>Bacteria</taxon>
        <taxon>Pseudomonadati</taxon>
        <taxon>Nitrospirota</taxon>
        <taxon>Thermodesulfovibrionia</taxon>
        <taxon>Thermodesulfovibrionales</taxon>
        <taxon>Candidatus Magnetobacteriaceae</taxon>
        <taxon>Candidatus Magnetobacterium</taxon>
    </lineage>
</organism>
<accession>A0A0F3H4C5</accession>
<evidence type="ECO:0000256" key="2">
    <source>
        <dbReference type="SAM" id="MobiDB-lite"/>
    </source>
</evidence>
<keyword evidence="1" id="KW-0175">Coiled coil</keyword>
<feature type="region of interest" description="Disordered" evidence="2">
    <location>
        <begin position="532"/>
        <end position="553"/>
    </location>
</feature>
<reference evidence="3 4" key="1">
    <citation type="submission" date="2015-02" db="EMBL/GenBank/DDBJ databases">
        <title>Single-cell genomics of uncultivated deep-branching MTB reveals a conserved set of magnetosome genes.</title>
        <authorList>
            <person name="Kolinko S."/>
            <person name="Richter M."/>
            <person name="Glockner F.O."/>
            <person name="Brachmann A."/>
            <person name="Schuler D."/>
        </authorList>
    </citation>
    <scope>NUCLEOTIDE SEQUENCE [LARGE SCALE GENOMIC DNA]</scope>
    <source>
        <strain evidence="3">TM-1</strain>
    </source>
</reference>